<reference evidence="2 3" key="1">
    <citation type="submission" date="2013-10" db="EMBL/GenBank/DDBJ databases">
        <title>Salinisphaera japonica YTM-1 Genome Sequencing.</title>
        <authorList>
            <person name="Lai Q."/>
            <person name="Li C."/>
            <person name="Shao Z."/>
        </authorList>
    </citation>
    <scope>NUCLEOTIDE SEQUENCE [LARGE SCALE GENOMIC DNA]</scope>
    <source>
        <strain evidence="2 3">YTM-1</strain>
    </source>
</reference>
<protein>
    <submittedName>
        <fullName evidence="2">Uncharacterized protein</fullName>
    </submittedName>
</protein>
<proteinExistence type="predicted"/>
<dbReference type="InParanoid" id="A0A423Q0T9"/>
<keyword evidence="1" id="KW-0472">Membrane</keyword>
<dbReference type="OrthoDB" id="6181469at2"/>
<dbReference type="Proteomes" id="UP000285310">
    <property type="component" value="Unassembled WGS sequence"/>
</dbReference>
<dbReference type="EMBL" id="AYKG01000004">
    <property type="protein sequence ID" value="ROO31796.1"/>
    <property type="molecule type" value="Genomic_DNA"/>
</dbReference>
<keyword evidence="1" id="KW-0812">Transmembrane</keyword>
<dbReference type="RefSeq" id="WP_123657051.1">
    <property type="nucleotide sequence ID" value="NZ_AYKG01000004.1"/>
</dbReference>
<keyword evidence="1" id="KW-1133">Transmembrane helix</keyword>
<organism evidence="2 3">
    <name type="scientific">Salinisphaera japonica YTM-1</name>
    <dbReference type="NCBI Taxonomy" id="1209778"/>
    <lineage>
        <taxon>Bacteria</taxon>
        <taxon>Pseudomonadati</taxon>
        <taxon>Pseudomonadota</taxon>
        <taxon>Gammaproteobacteria</taxon>
        <taxon>Salinisphaerales</taxon>
        <taxon>Salinisphaeraceae</taxon>
        <taxon>Salinisphaera</taxon>
    </lineage>
</organism>
<feature type="transmembrane region" description="Helical" evidence="1">
    <location>
        <begin position="12"/>
        <end position="33"/>
    </location>
</feature>
<keyword evidence="3" id="KW-1185">Reference proteome</keyword>
<evidence type="ECO:0000313" key="3">
    <source>
        <dbReference type="Proteomes" id="UP000285310"/>
    </source>
</evidence>
<sequence>MWSWIMDNASGLSAVGTFLTLLVWLFYAQLLLYSFQRQRRSRLLINQAYGNDTSSICLLSNMSHEPVYIQLLLITLSTSQGETTCSITDIDRSRGEQPDLKDGSVTRQGPLNSGCSMTTGSFNDLILQAARENSVTNIDNDDLTTLGLQSIRMTAIINYGPDGNSIGFERDFLIQGEAANGDDLKIRPQSVSTMRLKNRRSRKRMARWIEAMN</sequence>
<name>A0A423Q0T9_9GAMM</name>
<accession>A0A423Q0T9</accession>
<dbReference type="AlphaFoldDB" id="A0A423Q0T9"/>
<gene>
    <name evidence="2" type="ORF">SAJA_02350</name>
</gene>
<comment type="caution">
    <text evidence="2">The sequence shown here is derived from an EMBL/GenBank/DDBJ whole genome shotgun (WGS) entry which is preliminary data.</text>
</comment>
<evidence type="ECO:0000256" key="1">
    <source>
        <dbReference type="SAM" id="Phobius"/>
    </source>
</evidence>
<evidence type="ECO:0000313" key="2">
    <source>
        <dbReference type="EMBL" id="ROO31796.1"/>
    </source>
</evidence>